<comment type="subcellular location">
    <subcellularLocation>
        <location evidence="1">Cell outer membrane</location>
    </subcellularLocation>
</comment>
<name>A0A8D5JCQ3_9BACT</name>
<keyword evidence="6" id="KW-0472">Membrane</keyword>
<reference evidence="8" key="1">
    <citation type="submission" date="2020-09" db="EMBL/GenBank/DDBJ databases">
        <title>Desulfogranum mesoprofundum gen. nov., sp. nov., a novel mesophilic, sulfate-reducing chemolithoautotroph isolated from a deep-sea hydrothermal vent chimney in the Suiyo Seamount.</title>
        <authorList>
            <person name="Hashimoto Y."/>
            <person name="Nakagawa S."/>
        </authorList>
    </citation>
    <scope>NUCLEOTIDE SEQUENCE</scope>
    <source>
        <strain evidence="8">KT2</strain>
    </source>
</reference>
<dbReference type="EMBL" id="AP024086">
    <property type="protein sequence ID" value="BCL59928.1"/>
    <property type="molecule type" value="Genomic_DNA"/>
</dbReference>
<evidence type="ECO:0000256" key="4">
    <source>
        <dbReference type="ARBA" id="ARBA00022452"/>
    </source>
</evidence>
<dbReference type="RefSeq" id="WP_228856105.1">
    <property type="nucleotide sequence ID" value="NZ_AP024086.1"/>
</dbReference>
<keyword evidence="9" id="KW-1185">Reference proteome</keyword>
<evidence type="ECO:0000256" key="7">
    <source>
        <dbReference type="ARBA" id="ARBA00023237"/>
    </source>
</evidence>
<keyword evidence="3" id="KW-0813">Transport</keyword>
<dbReference type="AlphaFoldDB" id="A0A8D5JCQ3"/>
<gene>
    <name evidence="8" type="ORF">DGMP_06210</name>
</gene>
<dbReference type="KEGG" id="dbk:DGMP_06210"/>
<dbReference type="PANTHER" id="PTHR30026:SF20">
    <property type="entry name" value="OUTER MEMBRANE PROTEIN TOLC"/>
    <property type="match status" value="1"/>
</dbReference>
<dbReference type="Proteomes" id="UP000826725">
    <property type="component" value="Chromosome"/>
</dbReference>
<organism evidence="8 9">
    <name type="scientific">Desulfomarina profundi</name>
    <dbReference type="NCBI Taxonomy" id="2772557"/>
    <lineage>
        <taxon>Bacteria</taxon>
        <taxon>Pseudomonadati</taxon>
        <taxon>Thermodesulfobacteriota</taxon>
        <taxon>Desulfobulbia</taxon>
        <taxon>Desulfobulbales</taxon>
        <taxon>Desulfobulbaceae</taxon>
        <taxon>Desulfomarina</taxon>
    </lineage>
</organism>
<keyword evidence="7" id="KW-0998">Cell outer membrane</keyword>
<dbReference type="InterPro" id="IPR003423">
    <property type="entry name" value="OMP_efflux"/>
</dbReference>
<accession>A0A8D5JCQ3</accession>
<dbReference type="GO" id="GO:1990281">
    <property type="term" value="C:efflux pump complex"/>
    <property type="evidence" value="ECO:0007669"/>
    <property type="project" value="TreeGrafter"/>
</dbReference>
<dbReference type="GO" id="GO:0009279">
    <property type="term" value="C:cell outer membrane"/>
    <property type="evidence" value="ECO:0007669"/>
    <property type="project" value="UniProtKB-SubCell"/>
</dbReference>
<evidence type="ECO:0000256" key="1">
    <source>
        <dbReference type="ARBA" id="ARBA00004442"/>
    </source>
</evidence>
<evidence type="ECO:0000256" key="2">
    <source>
        <dbReference type="ARBA" id="ARBA00007613"/>
    </source>
</evidence>
<sequence length="491" mass="56208">MQLANYYQWIVVLKKVSSVFLLFFLFFPPLYARGSELTAIIKTALERSDFSYDLQDSLQLSKMDIASAEHRFETKIVPLTTLGFTRGTGSQRLGLEFRRETETGAAISYGAVGNRLDANSDYVITHSRTARAYIRVSQGLFRRWGREYNLTELTRAQLKAKREEILAERARQTFIFSTVQKYYNLLLAERLLMKSREARERSLAHLESARSKQNVGLVSKVDVYRAELAALDAEKIVQNQILQKDRALDALRELLQLEENETIQVEPVIRKMKPVVPPDWKKRLFSARLDWQAHRVDIEISRIELKKAKKDMSPDVGLSLTVERKGEGDTTGQALELDQTNWSVQVEMLSTLDRFNEESALVRKKMEMAKLRRMGDTMRRKIIREAEDAFSDLENEENNYQISLKRYHQAGLALDLAKTRYERGLSNNMDVLDAESSFSAAELGTVSSLTAYNIAAVKLANSLGLLNLSWIELAEKPNPDDSRFKMEENGD</sequence>
<dbReference type="PANTHER" id="PTHR30026">
    <property type="entry name" value="OUTER MEMBRANE PROTEIN TOLC"/>
    <property type="match status" value="1"/>
</dbReference>
<evidence type="ECO:0000256" key="6">
    <source>
        <dbReference type="ARBA" id="ARBA00023136"/>
    </source>
</evidence>
<dbReference type="Pfam" id="PF02321">
    <property type="entry name" value="OEP"/>
    <property type="match status" value="1"/>
</dbReference>
<evidence type="ECO:0000313" key="8">
    <source>
        <dbReference type="EMBL" id="BCL59928.1"/>
    </source>
</evidence>
<protein>
    <recommendedName>
        <fullName evidence="10">TolC family protein</fullName>
    </recommendedName>
</protein>
<dbReference type="GO" id="GO:0015562">
    <property type="term" value="F:efflux transmembrane transporter activity"/>
    <property type="evidence" value="ECO:0007669"/>
    <property type="project" value="InterPro"/>
</dbReference>
<evidence type="ECO:0008006" key="10">
    <source>
        <dbReference type="Google" id="ProtNLM"/>
    </source>
</evidence>
<evidence type="ECO:0000256" key="5">
    <source>
        <dbReference type="ARBA" id="ARBA00022692"/>
    </source>
</evidence>
<keyword evidence="5" id="KW-0812">Transmembrane</keyword>
<evidence type="ECO:0000256" key="3">
    <source>
        <dbReference type="ARBA" id="ARBA00022448"/>
    </source>
</evidence>
<comment type="similarity">
    <text evidence="2">Belongs to the outer membrane factor (OMF) (TC 1.B.17) family.</text>
</comment>
<proteinExistence type="inferred from homology"/>
<dbReference type="InterPro" id="IPR051906">
    <property type="entry name" value="TolC-like"/>
</dbReference>
<keyword evidence="4" id="KW-1134">Transmembrane beta strand</keyword>
<evidence type="ECO:0000313" key="9">
    <source>
        <dbReference type="Proteomes" id="UP000826725"/>
    </source>
</evidence>
<dbReference type="GO" id="GO:0015288">
    <property type="term" value="F:porin activity"/>
    <property type="evidence" value="ECO:0007669"/>
    <property type="project" value="TreeGrafter"/>
</dbReference>